<accession>A0A4V4HD90</accession>
<evidence type="ECO:0000313" key="2">
    <source>
        <dbReference type="EMBL" id="THU86275.1"/>
    </source>
</evidence>
<name>A0A4V4HD90_DENBC</name>
<feature type="compositionally biased region" description="Low complexity" evidence="1">
    <location>
        <begin position="131"/>
        <end position="142"/>
    </location>
</feature>
<evidence type="ECO:0000256" key="1">
    <source>
        <dbReference type="SAM" id="MobiDB-lite"/>
    </source>
</evidence>
<feature type="region of interest" description="Disordered" evidence="1">
    <location>
        <begin position="123"/>
        <end position="160"/>
    </location>
</feature>
<gene>
    <name evidence="2" type="ORF">K435DRAFT_923355</name>
</gene>
<dbReference type="AlphaFoldDB" id="A0A4V4HD90"/>
<sequence length="183" mass="19899">MMFSFFLPYPGSQPASPDTSSGPNSNFCSVRVEVKQRRISSLNPLYRGFGYISLRKGDLGCDPRDANRSNNSGGGGGHGHGYIHGDADIAKMLGVGKAGQELTETEIDELMAKLETQSSLLEWEDDDDNEAASSMARSMSMSVPLSEATSGASSVQDDDEDNRRIVEQISSWVLVLAMQTWRL</sequence>
<proteinExistence type="predicted"/>
<dbReference type="EMBL" id="ML179505">
    <property type="protein sequence ID" value="THU86275.1"/>
    <property type="molecule type" value="Genomic_DNA"/>
</dbReference>
<dbReference type="Proteomes" id="UP000297245">
    <property type="component" value="Unassembled WGS sequence"/>
</dbReference>
<keyword evidence="3" id="KW-1185">Reference proteome</keyword>
<protein>
    <submittedName>
        <fullName evidence="2">Uncharacterized protein</fullName>
    </submittedName>
</protein>
<reference evidence="2 3" key="1">
    <citation type="journal article" date="2019" name="Nat. Ecol. Evol.">
        <title>Megaphylogeny resolves global patterns of mushroom evolution.</title>
        <authorList>
            <person name="Varga T."/>
            <person name="Krizsan K."/>
            <person name="Foldi C."/>
            <person name="Dima B."/>
            <person name="Sanchez-Garcia M."/>
            <person name="Sanchez-Ramirez S."/>
            <person name="Szollosi G.J."/>
            <person name="Szarkandi J.G."/>
            <person name="Papp V."/>
            <person name="Albert L."/>
            <person name="Andreopoulos W."/>
            <person name="Angelini C."/>
            <person name="Antonin V."/>
            <person name="Barry K.W."/>
            <person name="Bougher N.L."/>
            <person name="Buchanan P."/>
            <person name="Buyck B."/>
            <person name="Bense V."/>
            <person name="Catcheside P."/>
            <person name="Chovatia M."/>
            <person name="Cooper J."/>
            <person name="Damon W."/>
            <person name="Desjardin D."/>
            <person name="Finy P."/>
            <person name="Geml J."/>
            <person name="Haridas S."/>
            <person name="Hughes K."/>
            <person name="Justo A."/>
            <person name="Karasinski D."/>
            <person name="Kautmanova I."/>
            <person name="Kiss B."/>
            <person name="Kocsube S."/>
            <person name="Kotiranta H."/>
            <person name="LaButti K.M."/>
            <person name="Lechner B.E."/>
            <person name="Liimatainen K."/>
            <person name="Lipzen A."/>
            <person name="Lukacs Z."/>
            <person name="Mihaltcheva S."/>
            <person name="Morgado L.N."/>
            <person name="Niskanen T."/>
            <person name="Noordeloos M.E."/>
            <person name="Ohm R.A."/>
            <person name="Ortiz-Santana B."/>
            <person name="Ovrebo C."/>
            <person name="Racz N."/>
            <person name="Riley R."/>
            <person name="Savchenko A."/>
            <person name="Shiryaev A."/>
            <person name="Soop K."/>
            <person name="Spirin V."/>
            <person name="Szebenyi C."/>
            <person name="Tomsovsky M."/>
            <person name="Tulloss R.E."/>
            <person name="Uehling J."/>
            <person name="Grigoriev I.V."/>
            <person name="Vagvolgyi C."/>
            <person name="Papp T."/>
            <person name="Martin F.M."/>
            <person name="Miettinen O."/>
            <person name="Hibbett D.S."/>
            <person name="Nagy L.G."/>
        </authorList>
    </citation>
    <scope>NUCLEOTIDE SEQUENCE [LARGE SCALE GENOMIC DNA]</scope>
    <source>
        <strain evidence="2 3">CBS 962.96</strain>
    </source>
</reference>
<organism evidence="2 3">
    <name type="scientific">Dendrothele bispora (strain CBS 962.96)</name>
    <dbReference type="NCBI Taxonomy" id="1314807"/>
    <lineage>
        <taxon>Eukaryota</taxon>
        <taxon>Fungi</taxon>
        <taxon>Dikarya</taxon>
        <taxon>Basidiomycota</taxon>
        <taxon>Agaricomycotina</taxon>
        <taxon>Agaricomycetes</taxon>
        <taxon>Agaricomycetidae</taxon>
        <taxon>Agaricales</taxon>
        <taxon>Agaricales incertae sedis</taxon>
        <taxon>Dendrothele</taxon>
    </lineage>
</organism>
<evidence type="ECO:0000313" key="3">
    <source>
        <dbReference type="Proteomes" id="UP000297245"/>
    </source>
</evidence>